<reference evidence="3" key="2">
    <citation type="submission" date="2020-09" db="EMBL/GenBank/DDBJ databases">
        <authorList>
            <person name="Sun Q."/>
            <person name="Zhou Y."/>
        </authorList>
    </citation>
    <scope>NUCLEOTIDE SEQUENCE</scope>
    <source>
        <strain evidence="3">CGMCC 1.15760</strain>
    </source>
</reference>
<comment type="caution">
    <text evidence="3">The sequence shown here is derived from an EMBL/GenBank/DDBJ whole genome shotgun (WGS) entry which is preliminary data.</text>
</comment>
<organism evidence="3 4">
    <name type="scientific">Lysinibacillus alkalisoli</name>
    <dbReference type="NCBI Taxonomy" id="1911548"/>
    <lineage>
        <taxon>Bacteria</taxon>
        <taxon>Bacillati</taxon>
        <taxon>Bacillota</taxon>
        <taxon>Bacilli</taxon>
        <taxon>Bacillales</taxon>
        <taxon>Bacillaceae</taxon>
        <taxon>Lysinibacillus</taxon>
    </lineage>
</organism>
<evidence type="ECO:0000256" key="2">
    <source>
        <dbReference type="SAM" id="Coils"/>
    </source>
</evidence>
<evidence type="ECO:0008006" key="5">
    <source>
        <dbReference type="Google" id="ProtNLM"/>
    </source>
</evidence>
<gene>
    <name evidence="3" type="primary">yaaN</name>
    <name evidence="3" type="ORF">GCM10007425_05640</name>
</gene>
<evidence type="ECO:0000313" key="3">
    <source>
        <dbReference type="EMBL" id="GGG14241.1"/>
    </source>
</evidence>
<feature type="coiled-coil region" evidence="2">
    <location>
        <begin position="250"/>
        <end position="277"/>
    </location>
</feature>
<keyword evidence="4" id="KW-1185">Reference proteome</keyword>
<dbReference type="AlphaFoldDB" id="A0A917FYJ5"/>
<dbReference type="EMBL" id="BMJT01000002">
    <property type="protein sequence ID" value="GGG14241.1"/>
    <property type="molecule type" value="Genomic_DNA"/>
</dbReference>
<name>A0A917FYJ5_9BACI</name>
<dbReference type="RefSeq" id="WP_188613504.1">
    <property type="nucleotide sequence ID" value="NZ_BMJT01000002.1"/>
</dbReference>
<evidence type="ECO:0000313" key="4">
    <source>
        <dbReference type="Proteomes" id="UP000616608"/>
    </source>
</evidence>
<dbReference type="PANTHER" id="PTHR38432:SF1">
    <property type="entry name" value="TELA-LIKE PROTEIN SAOUHSC_01408"/>
    <property type="match status" value="1"/>
</dbReference>
<keyword evidence="2" id="KW-0175">Coiled coil</keyword>
<dbReference type="InterPro" id="IPR008863">
    <property type="entry name" value="Toxic_anion-R_TelA"/>
</dbReference>
<accession>A0A917FYJ5</accession>
<proteinExistence type="inferred from homology"/>
<dbReference type="PANTHER" id="PTHR38432">
    <property type="entry name" value="TELA-LIKE PROTEIN SAOUHSC_01408"/>
    <property type="match status" value="1"/>
</dbReference>
<dbReference type="Pfam" id="PF05816">
    <property type="entry name" value="TelA"/>
    <property type="match status" value="1"/>
</dbReference>
<dbReference type="Proteomes" id="UP000616608">
    <property type="component" value="Unassembled WGS sequence"/>
</dbReference>
<sequence>MTNTYELLTPEEQGLALKLAGELNLKDYNTVLQFGKRTQLAISQFSDRLLFQMKKSDVSRIGGTLQNLITTIRAVDPSDFDEEETGFLRKLFKRKSLSPQLIMNYERINVQIDRIDIQLQHAKKQLLEDIDTLEQLFTVNQSYYHDLNTHIAAGEMKMLDFERNVLPAFEQEARENPTGFAPQHYEDAKAQLESLEKRLYDLQIARELTIQAAPQIRMIQQANQQLAEKIQMSIMTTVPLWKSQMSMLINLQREKQHKRLQQRMAQANEAMQSHTNAIPSVKALKSTQNELLQQVEETLQLQHETTVQKQEVEQHMRSLVK</sequence>
<evidence type="ECO:0000256" key="1">
    <source>
        <dbReference type="ARBA" id="ARBA00005541"/>
    </source>
</evidence>
<comment type="similarity">
    <text evidence="1">Belongs to the TelA family.</text>
</comment>
<reference evidence="3" key="1">
    <citation type="journal article" date="2014" name="Int. J. Syst. Evol. Microbiol.">
        <title>Complete genome sequence of Corynebacterium casei LMG S-19264T (=DSM 44701T), isolated from a smear-ripened cheese.</title>
        <authorList>
            <consortium name="US DOE Joint Genome Institute (JGI-PGF)"/>
            <person name="Walter F."/>
            <person name="Albersmeier A."/>
            <person name="Kalinowski J."/>
            <person name="Ruckert C."/>
        </authorList>
    </citation>
    <scope>NUCLEOTIDE SEQUENCE</scope>
    <source>
        <strain evidence="3">CGMCC 1.15760</strain>
    </source>
</reference>
<protein>
    <recommendedName>
        <fullName evidence="5">Toxic anion resistance protein</fullName>
    </recommendedName>
</protein>